<evidence type="ECO:0000256" key="1">
    <source>
        <dbReference type="SAM" id="MobiDB-lite"/>
    </source>
</evidence>
<protein>
    <submittedName>
        <fullName evidence="2">Uncharacterized protein</fullName>
    </submittedName>
</protein>
<feature type="region of interest" description="Disordered" evidence="1">
    <location>
        <begin position="134"/>
        <end position="157"/>
    </location>
</feature>
<evidence type="ECO:0000313" key="3">
    <source>
        <dbReference type="Proteomes" id="UP000326924"/>
    </source>
</evidence>
<comment type="caution">
    <text evidence="2">The sequence shown here is derived from an EMBL/GenBank/DDBJ whole genome shotgun (WGS) entry which is preliminary data.</text>
</comment>
<organism evidence="2 3">
    <name type="scientific">Sphaerosporella brunnea</name>
    <dbReference type="NCBI Taxonomy" id="1250544"/>
    <lineage>
        <taxon>Eukaryota</taxon>
        <taxon>Fungi</taxon>
        <taxon>Dikarya</taxon>
        <taxon>Ascomycota</taxon>
        <taxon>Pezizomycotina</taxon>
        <taxon>Pezizomycetes</taxon>
        <taxon>Pezizales</taxon>
        <taxon>Pyronemataceae</taxon>
        <taxon>Sphaerosporella</taxon>
    </lineage>
</organism>
<accession>A0A5J5FCI5</accession>
<dbReference type="AlphaFoldDB" id="A0A5J5FCI5"/>
<feature type="compositionally biased region" description="Basic residues" evidence="1">
    <location>
        <begin position="134"/>
        <end position="150"/>
    </location>
</feature>
<reference evidence="2 3" key="1">
    <citation type="submission" date="2019-09" db="EMBL/GenBank/DDBJ databases">
        <title>Draft genome of the ectomycorrhizal ascomycete Sphaerosporella brunnea.</title>
        <authorList>
            <consortium name="DOE Joint Genome Institute"/>
            <person name="Benucci G.M."/>
            <person name="Marozzi G."/>
            <person name="Antonielli L."/>
            <person name="Sanchez S."/>
            <person name="Marco P."/>
            <person name="Wang X."/>
            <person name="Falini L.B."/>
            <person name="Barry K."/>
            <person name="Haridas S."/>
            <person name="Lipzen A."/>
            <person name="Labutti K."/>
            <person name="Grigoriev I.V."/>
            <person name="Murat C."/>
            <person name="Martin F."/>
            <person name="Albertini E."/>
            <person name="Donnini D."/>
            <person name="Bonito G."/>
        </authorList>
    </citation>
    <scope>NUCLEOTIDE SEQUENCE [LARGE SCALE GENOMIC DNA]</scope>
    <source>
        <strain evidence="2 3">Sb_GMNB300</strain>
    </source>
</reference>
<evidence type="ECO:0000313" key="2">
    <source>
        <dbReference type="EMBL" id="KAA8914880.1"/>
    </source>
</evidence>
<dbReference type="EMBL" id="VXIS01000002">
    <property type="protein sequence ID" value="KAA8914880.1"/>
    <property type="molecule type" value="Genomic_DNA"/>
</dbReference>
<proteinExistence type="predicted"/>
<sequence>MHASAPSQPQQEWPCQTQGTHSLTVSVFSSYPSRNLSLLHPTPHHYPQAYLSGPVGQLRTIIEEVASDGPLARLSLMRPALWSAKLGSYIAAPQSMSTGNVRPYVNAPGNLQPSASALQPILPAYPDVYEKKAKNKKHHGKLLHNKNNKKPTKDDLTRRRFKGIFSSNVSKTVTDSLFDAATPGLDVFRPANSSAPAPSTG</sequence>
<dbReference type="Proteomes" id="UP000326924">
    <property type="component" value="Unassembled WGS sequence"/>
</dbReference>
<dbReference type="InParanoid" id="A0A5J5FCI5"/>
<keyword evidence="3" id="KW-1185">Reference proteome</keyword>
<name>A0A5J5FCI5_9PEZI</name>
<gene>
    <name evidence="2" type="ORF">FN846DRAFT_885686</name>
</gene>